<feature type="region of interest" description="Disordered" evidence="1">
    <location>
        <begin position="487"/>
        <end position="519"/>
    </location>
</feature>
<dbReference type="Gene3D" id="1.25.40.10">
    <property type="entry name" value="Tetratricopeptide repeat domain"/>
    <property type="match status" value="1"/>
</dbReference>
<keyword evidence="2" id="KW-1133">Transmembrane helix</keyword>
<keyword evidence="2" id="KW-0472">Membrane</keyword>
<feature type="transmembrane region" description="Helical" evidence="2">
    <location>
        <begin position="458"/>
        <end position="480"/>
    </location>
</feature>
<name>A0ABS4XJX1_9MICC</name>
<dbReference type="InterPro" id="IPR011990">
    <property type="entry name" value="TPR-like_helical_dom_sf"/>
</dbReference>
<reference evidence="3 4" key="1">
    <citation type="submission" date="2021-03" db="EMBL/GenBank/DDBJ databases">
        <title>Sequencing the genomes of 1000 actinobacteria strains.</title>
        <authorList>
            <person name="Klenk H.-P."/>
        </authorList>
    </citation>
    <scope>NUCLEOTIDE SEQUENCE [LARGE SCALE GENOMIC DNA]</scope>
    <source>
        <strain evidence="3 4">DSM 15797</strain>
    </source>
</reference>
<keyword evidence="4" id="KW-1185">Reference proteome</keyword>
<dbReference type="RefSeq" id="WP_210002565.1">
    <property type="nucleotide sequence ID" value="NZ_BAAAJY010000004.1"/>
</dbReference>
<accession>A0ABS4XJX1</accession>
<sequence>MSNRIDVELLQARVQALAASKRLEEALDLVAGQLEHHGEDPRFWVVYGMVLLANDRQEAAEAAGRRALELEHDSLGALDLLIMCAHHAGQREKALALARVMVMAAPNLAKGHFWVGLLLVGNSTNRTELDEAAAAMGRALEIDPEDPDHFRVAALIADLGGNTPKALEYLRAGLNTAPNDHGLLLASGVIDGADAVVGDRGTLLRGMLAVNPLDDTVQADFAQLFLERLRPLGRLPWVHGMLGALVVERGSGLPGILAAVLLLGLLAGAGWLRYRRAAKPLPAGYVEEIFNRFPSARTGLRLLAAAGATGLAGTVLGILAPDQRPGLLLVGGGAVLGFIGGTLLDKASCAPPEAGAPRTALIAHWHRRIGALLEAHWARFRMGCLGILALVLTLPGMGPAAGMIVLIGAGWLLAVGAQLAILVLRLGPGENPWVKGRTLRSSAKRSGLAGIGGRMQSVFYIGYHLFLPLMFLSLGASMFAGGIGPGDGTGTPATKDGKQPQIDSPYLRPTPIPAPSITFEVPSFAPVEIPDFSKEAGSD</sequence>
<dbReference type="Proteomes" id="UP001296993">
    <property type="component" value="Unassembled WGS sequence"/>
</dbReference>
<protein>
    <submittedName>
        <fullName evidence="3">Tetratricopeptide (TPR) repeat protein</fullName>
    </submittedName>
</protein>
<feature type="transmembrane region" description="Helical" evidence="2">
    <location>
        <begin position="252"/>
        <end position="272"/>
    </location>
</feature>
<dbReference type="SUPFAM" id="SSF48452">
    <property type="entry name" value="TPR-like"/>
    <property type="match status" value="1"/>
</dbReference>
<evidence type="ECO:0000256" key="1">
    <source>
        <dbReference type="SAM" id="MobiDB-lite"/>
    </source>
</evidence>
<organism evidence="3 4">
    <name type="scientific">Paeniglutamicibacter kerguelensis</name>
    <dbReference type="NCBI Taxonomy" id="254788"/>
    <lineage>
        <taxon>Bacteria</taxon>
        <taxon>Bacillati</taxon>
        <taxon>Actinomycetota</taxon>
        <taxon>Actinomycetes</taxon>
        <taxon>Micrococcales</taxon>
        <taxon>Micrococcaceae</taxon>
        <taxon>Paeniglutamicibacter</taxon>
    </lineage>
</organism>
<evidence type="ECO:0000256" key="2">
    <source>
        <dbReference type="SAM" id="Phobius"/>
    </source>
</evidence>
<feature type="transmembrane region" description="Helical" evidence="2">
    <location>
        <begin position="377"/>
        <end position="397"/>
    </location>
</feature>
<feature type="transmembrane region" description="Helical" evidence="2">
    <location>
        <begin position="326"/>
        <end position="344"/>
    </location>
</feature>
<feature type="transmembrane region" description="Helical" evidence="2">
    <location>
        <begin position="403"/>
        <end position="427"/>
    </location>
</feature>
<evidence type="ECO:0000313" key="4">
    <source>
        <dbReference type="Proteomes" id="UP001296993"/>
    </source>
</evidence>
<evidence type="ECO:0000313" key="3">
    <source>
        <dbReference type="EMBL" id="MBP2388735.1"/>
    </source>
</evidence>
<feature type="transmembrane region" description="Helical" evidence="2">
    <location>
        <begin position="300"/>
        <end position="320"/>
    </location>
</feature>
<comment type="caution">
    <text evidence="3">The sequence shown here is derived from an EMBL/GenBank/DDBJ whole genome shotgun (WGS) entry which is preliminary data.</text>
</comment>
<proteinExistence type="predicted"/>
<dbReference type="EMBL" id="JAGIOF010000004">
    <property type="protein sequence ID" value="MBP2388735.1"/>
    <property type="molecule type" value="Genomic_DNA"/>
</dbReference>
<gene>
    <name evidence="3" type="ORF">JOF47_004308</name>
</gene>
<keyword evidence="2" id="KW-0812">Transmembrane</keyword>